<dbReference type="Proteomes" id="UP000315295">
    <property type="component" value="Unassembled WGS sequence"/>
</dbReference>
<sequence length="136" mass="14712">MVVKDEWTRAAMTDDVLVVELLMQLKQAQAARPSSPMSLSLLTLMWGVRIPRSKTALSGSRFDSGVLHQMRSGKNGVDSTTRCSPTTPLLWSGGTGSPFATANGFEESSCPRSEVPLSFSHFLSLCSSIFLLLISC</sequence>
<reference evidence="1 2" key="1">
    <citation type="journal article" date="2019" name="G3 (Bethesda)">
        <title>Sequencing of a Wild Apple (Malus baccata) Genome Unravels the Differences Between Cultivated and Wild Apple Species Regarding Disease Resistance and Cold Tolerance.</title>
        <authorList>
            <person name="Chen X."/>
        </authorList>
    </citation>
    <scope>NUCLEOTIDE SEQUENCE [LARGE SCALE GENOMIC DNA]</scope>
    <source>
        <strain evidence="2">cv. Shandingzi</strain>
        <tissue evidence="1">Leaves</tissue>
    </source>
</reference>
<comment type="caution">
    <text evidence="1">The sequence shown here is derived from an EMBL/GenBank/DDBJ whole genome shotgun (WGS) entry which is preliminary data.</text>
</comment>
<protein>
    <submittedName>
        <fullName evidence="1">Uncharacterized protein</fullName>
    </submittedName>
</protein>
<dbReference type="PANTHER" id="PTHR35099">
    <property type="entry name" value="OS02G0182700 PROTEIN"/>
    <property type="match status" value="1"/>
</dbReference>
<organism evidence="1 2">
    <name type="scientific">Malus baccata</name>
    <name type="common">Siberian crab apple</name>
    <name type="synonym">Pyrus baccata</name>
    <dbReference type="NCBI Taxonomy" id="106549"/>
    <lineage>
        <taxon>Eukaryota</taxon>
        <taxon>Viridiplantae</taxon>
        <taxon>Streptophyta</taxon>
        <taxon>Embryophyta</taxon>
        <taxon>Tracheophyta</taxon>
        <taxon>Spermatophyta</taxon>
        <taxon>Magnoliopsida</taxon>
        <taxon>eudicotyledons</taxon>
        <taxon>Gunneridae</taxon>
        <taxon>Pentapetalae</taxon>
        <taxon>rosids</taxon>
        <taxon>fabids</taxon>
        <taxon>Rosales</taxon>
        <taxon>Rosaceae</taxon>
        <taxon>Amygdaloideae</taxon>
        <taxon>Maleae</taxon>
        <taxon>Malus</taxon>
    </lineage>
</organism>
<gene>
    <name evidence="1" type="ORF">C1H46_013690</name>
</gene>
<evidence type="ECO:0000313" key="1">
    <source>
        <dbReference type="EMBL" id="TQE00751.1"/>
    </source>
</evidence>
<accession>A0A540MPM8</accession>
<proteinExistence type="predicted"/>
<name>A0A540MPM8_MALBA</name>
<dbReference type="PANTHER" id="PTHR35099:SF2">
    <property type="entry name" value="OS02G0182700 PROTEIN"/>
    <property type="match status" value="1"/>
</dbReference>
<dbReference type="AlphaFoldDB" id="A0A540MPM8"/>
<evidence type="ECO:0000313" key="2">
    <source>
        <dbReference type="Proteomes" id="UP000315295"/>
    </source>
</evidence>
<keyword evidence="2" id="KW-1185">Reference proteome</keyword>
<dbReference type="EMBL" id="VIEB01000207">
    <property type="protein sequence ID" value="TQE00751.1"/>
    <property type="molecule type" value="Genomic_DNA"/>
</dbReference>